<dbReference type="EC" id="6.2.1.1" evidence="2"/>
<dbReference type="Proteomes" id="UP000231503">
    <property type="component" value="Unassembled WGS sequence"/>
</dbReference>
<evidence type="ECO:0000256" key="4">
    <source>
        <dbReference type="ARBA" id="ARBA00022741"/>
    </source>
</evidence>
<evidence type="ECO:0000313" key="11">
    <source>
        <dbReference type="Proteomes" id="UP000231503"/>
    </source>
</evidence>
<feature type="domain" description="Acetyl-coenzyme A synthetase N-terminal" evidence="9">
    <location>
        <begin position="37"/>
        <end position="88"/>
    </location>
</feature>
<organism evidence="10 11">
    <name type="scientific">Candidatus Niyogibacteria bacterium CG10_big_fil_rev_8_21_14_0_10_46_36</name>
    <dbReference type="NCBI Taxonomy" id="1974726"/>
    <lineage>
        <taxon>Bacteria</taxon>
        <taxon>Candidatus Niyogiibacteriota</taxon>
    </lineage>
</organism>
<dbReference type="GO" id="GO:0006085">
    <property type="term" value="P:acetyl-CoA biosynthetic process"/>
    <property type="evidence" value="ECO:0007669"/>
    <property type="project" value="TreeGrafter"/>
</dbReference>
<evidence type="ECO:0000256" key="1">
    <source>
        <dbReference type="ARBA" id="ARBA00006432"/>
    </source>
</evidence>
<gene>
    <name evidence="10" type="ORF">COU47_01000</name>
</gene>
<dbReference type="Gene3D" id="3.30.300.30">
    <property type="match status" value="1"/>
</dbReference>
<evidence type="ECO:0000256" key="5">
    <source>
        <dbReference type="ARBA" id="ARBA00022840"/>
    </source>
</evidence>
<evidence type="ECO:0000256" key="3">
    <source>
        <dbReference type="ARBA" id="ARBA00022598"/>
    </source>
</evidence>
<reference evidence="11" key="1">
    <citation type="submission" date="2017-09" db="EMBL/GenBank/DDBJ databases">
        <title>Depth-based differentiation of microbial function through sediment-hosted aquifers and enrichment of novel symbionts in the deep terrestrial subsurface.</title>
        <authorList>
            <person name="Probst A.J."/>
            <person name="Ladd B."/>
            <person name="Jarett J.K."/>
            <person name="Geller-Mcgrath D.E."/>
            <person name="Sieber C.M.K."/>
            <person name="Emerson J.B."/>
            <person name="Anantharaman K."/>
            <person name="Thomas B.C."/>
            <person name="Malmstrom R."/>
            <person name="Stieglmeier M."/>
            <person name="Klingl A."/>
            <person name="Woyke T."/>
            <person name="Ryan C.M."/>
            <person name="Banfield J.F."/>
        </authorList>
    </citation>
    <scope>NUCLEOTIDE SEQUENCE [LARGE SCALE GENOMIC DNA]</scope>
</reference>
<dbReference type="InterPro" id="IPR045851">
    <property type="entry name" value="AMP-bd_C_sf"/>
</dbReference>
<dbReference type="GO" id="GO:0003987">
    <property type="term" value="F:acetate-CoA ligase activity"/>
    <property type="evidence" value="ECO:0007669"/>
    <property type="project" value="UniProtKB-EC"/>
</dbReference>
<dbReference type="Pfam" id="PF16177">
    <property type="entry name" value="ACAS_N"/>
    <property type="match status" value="1"/>
</dbReference>
<dbReference type="Pfam" id="PF00501">
    <property type="entry name" value="AMP-binding"/>
    <property type="match status" value="1"/>
</dbReference>
<dbReference type="EMBL" id="PFCO01000001">
    <property type="protein sequence ID" value="PIR69995.1"/>
    <property type="molecule type" value="Genomic_DNA"/>
</dbReference>
<dbReference type="PANTHER" id="PTHR24095:SF14">
    <property type="entry name" value="ACETYL-COENZYME A SYNTHETASE 1"/>
    <property type="match status" value="1"/>
</dbReference>
<comment type="caution">
    <text evidence="10">The sequence shown here is derived from an EMBL/GenBank/DDBJ whole genome shotgun (WGS) entry which is preliminary data.</text>
</comment>
<dbReference type="InterPro" id="IPR025110">
    <property type="entry name" value="AMP-bd_C"/>
</dbReference>
<evidence type="ECO:0000259" key="9">
    <source>
        <dbReference type="Pfam" id="PF16177"/>
    </source>
</evidence>
<keyword evidence="3" id="KW-0436">Ligase</keyword>
<dbReference type="Pfam" id="PF13193">
    <property type="entry name" value="AMP-binding_C"/>
    <property type="match status" value="1"/>
</dbReference>
<evidence type="ECO:0000256" key="2">
    <source>
        <dbReference type="ARBA" id="ARBA00013275"/>
    </source>
</evidence>
<evidence type="ECO:0000259" key="7">
    <source>
        <dbReference type="Pfam" id="PF00501"/>
    </source>
</evidence>
<accession>A0A2H0TGR3</accession>
<dbReference type="InterPro" id="IPR000873">
    <property type="entry name" value="AMP-dep_synth/lig_dom"/>
</dbReference>
<protein>
    <recommendedName>
        <fullName evidence="2">acetate--CoA ligase</fullName>
        <ecNumber evidence="2">6.2.1.1</ecNumber>
    </recommendedName>
</protein>
<evidence type="ECO:0000259" key="8">
    <source>
        <dbReference type="Pfam" id="PF13193"/>
    </source>
</evidence>
<dbReference type="Gene3D" id="3.40.50.12780">
    <property type="entry name" value="N-terminal domain of ligase-like"/>
    <property type="match status" value="1"/>
</dbReference>
<evidence type="ECO:0000256" key="6">
    <source>
        <dbReference type="ARBA" id="ARBA00022990"/>
    </source>
</evidence>
<name>A0A2H0TGR3_9BACT</name>
<proteinExistence type="inferred from homology"/>
<comment type="similarity">
    <text evidence="1">Belongs to the ATP-dependent AMP-binding enzyme family.</text>
</comment>
<dbReference type="SUPFAM" id="SSF56801">
    <property type="entry name" value="Acetyl-CoA synthetase-like"/>
    <property type="match status" value="1"/>
</dbReference>
<dbReference type="InterPro" id="IPR042099">
    <property type="entry name" value="ANL_N_sf"/>
</dbReference>
<feature type="domain" description="AMP-dependent synthetase/ligase" evidence="7">
    <location>
        <begin position="97"/>
        <end position="493"/>
    </location>
</feature>
<keyword evidence="4" id="KW-0547">Nucleotide-binding</keyword>
<sequence length="669" mass="75298">MADEKYIWEPNEYFLNESRVARFMQRYEISSWQELLEASNDIEWFWPRAMEFLGVRWFTPYAKLYDDTEGISHTKWFIGGKLNIYNNCIERNIARGLGSKVCVCYEHESGKKRAITFWQLKLLVDTIASAMKAHGIGKGDFVGMCMPISIDSIAVMFACFKIGAVCMQMAPTTSTDGTKDIVDHVRIARAKMFFMADSYSYGGKNFTLEKIHQGVSDIFSVRHIVVFENDAPHSPFSPFVFGKKEMRSVFWDDFCKQGKSTIARTERCNAEDVALMLFSSGTTREKGKKPKRILHTHGGVLAQICKEVGFGFDCKEDDVFYWMTNFGWMMAPWEIVGALHFGATLVCFEGAPSYPKPDRIFGIIERYKVSIFGSTPGFIAGLRKNHISGDDFNLSSLRILGSTGSILFSENWEWFFSVFGKGKCPINNIIGGTEMLGCFAQNLPNIPCKIGSVGVFALGMGGDIFNEKGESVRRETGRVVCTHPFPSMTRGFYADEEGYQETYFSAFRGVWAHGDFAEMDEDGFVFMRGRSDDIINKNGIKFSPANIESALIGFRAAEFRVMEAIAVGIPDKNSENKIICFVILEGQDRLTETDEAALRSVVADIVNPQAKPERIFAIKELPRNAAAKVPYKAISRVFCDRYVIAQTRVVNPQALEEIACHGESYFSRA</sequence>
<keyword evidence="6" id="KW-0007">Acetylation</keyword>
<dbReference type="InterPro" id="IPR032387">
    <property type="entry name" value="ACAS_N"/>
</dbReference>
<feature type="domain" description="AMP-binding enzyme C-terminal" evidence="8">
    <location>
        <begin position="561"/>
        <end position="628"/>
    </location>
</feature>
<dbReference type="AlphaFoldDB" id="A0A2H0TGR3"/>
<dbReference type="GO" id="GO:0005524">
    <property type="term" value="F:ATP binding"/>
    <property type="evidence" value="ECO:0007669"/>
    <property type="project" value="UniProtKB-KW"/>
</dbReference>
<dbReference type="PANTHER" id="PTHR24095">
    <property type="entry name" value="ACETYL-COENZYME A SYNTHETASE"/>
    <property type="match status" value="1"/>
</dbReference>
<keyword evidence="5" id="KW-0067">ATP-binding</keyword>
<evidence type="ECO:0000313" key="10">
    <source>
        <dbReference type="EMBL" id="PIR69995.1"/>
    </source>
</evidence>